<reference evidence="2 3" key="1">
    <citation type="submission" date="2015-09" db="EMBL/GenBank/DDBJ databases">
        <title>Genome sequence of Oxobacter pfennigii DSM 3222.</title>
        <authorList>
            <person name="Poehlein A."/>
            <person name="Bengelsdorf F.R."/>
            <person name="Schiel-Bengelsdorf B."/>
            <person name="Duerre P."/>
            <person name="Daniel R."/>
        </authorList>
    </citation>
    <scope>NUCLEOTIDE SEQUENCE [LARGE SCALE GENOMIC DNA]</scope>
    <source>
        <strain evidence="2 3">DSM 3222</strain>
    </source>
</reference>
<evidence type="ECO:0000259" key="1">
    <source>
        <dbReference type="Pfam" id="PF01208"/>
    </source>
</evidence>
<dbReference type="PATRIC" id="fig|36849.3.peg.340"/>
<dbReference type="InterPro" id="IPR000257">
    <property type="entry name" value="Uroporphyrinogen_deCOase"/>
</dbReference>
<evidence type="ECO:0000313" key="2">
    <source>
        <dbReference type="EMBL" id="KPU46203.1"/>
    </source>
</evidence>
<accession>A0A0P8X5R1</accession>
<protein>
    <submittedName>
        <fullName evidence="2">Methylcobalamin:coenzyme M methyltransferase</fullName>
    </submittedName>
</protein>
<dbReference type="GO" id="GO:0032259">
    <property type="term" value="P:methylation"/>
    <property type="evidence" value="ECO:0007669"/>
    <property type="project" value="UniProtKB-KW"/>
</dbReference>
<dbReference type="PANTHER" id="PTHR47099:SF1">
    <property type="entry name" value="METHYLCOBAMIDE:COM METHYLTRANSFERASE MTBA"/>
    <property type="match status" value="1"/>
</dbReference>
<dbReference type="Pfam" id="PF01208">
    <property type="entry name" value="URO-D"/>
    <property type="match status" value="1"/>
</dbReference>
<comment type="caution">
    <text evidence="2">The sequence shown here is derived from an EMBL/GenBank/DDBJ whole genome shotgun (WGS) entry which is preliminary data.</text>
</comment>
<dbReference type="OrthoDB" id="1890402at2"/>
<keyword evidence="2" id="KW-0808">Transferase</keyword>
<organism evidence="2 3">
    <name type="scientific">Oxobacter pfennigii</name>
    <dbReference type="NCBI Taxonomy" id="36849"/>
    <lineage>
        <taxon>Bacteria</taxon>
        <taxon>Bacillati</taxon>
        <taxon>Bacillota</taxon>
        <taxon>Clostridia</taxon>
        <taxon>Eubacteriales</taxon>
        <taxon>Clostridiaceae</taxon>
        <taxon>Oxobacter</taxon>
    </lineage>
</organism>
<feature type="domain" description="Uroporphyrinogen decarboxylase (URO-D)" evidence="1">
    <location>
        <begin position="122"/>
        <end position="306"/>
    </location>
</feature>
<keyword evidence="3" id="KW-1185">Reference proteome</keyword>
<gene>
    <name evidence="2" type="ORF">OXPF_03130</name>
</gene>
<dbReference type="InterPro" id="IPR038071">
    <property type="entry name" value="UROD/MetE-like_sf"/>
</dbReference>
<dbReference type="InterPro" id="IPR052024">
    <property type="entry name" value="Methanogen_methyltrans"/>
</dbReference>
<dbReference type="Gene3D" id="3.20.20.210">
    <property type="match status" value="1"/>
</dbReference>
<dbReference type="PANTHER" id="PTHR47099">
    <property type="entry name" value="METHYLCOBAMIDE:COM METHYLTRANSFERASE MTBA"/>
    <property type="match status" value="1"/>
</dbReference>
<dbReference type="AlphaFoldDB" id="A0A0P8X5R1"/>
<dbReference type="GO" id="GO:0008168">
    <property type="term" value="F:methyltransferase activity"/>
    <property type="evidence" value="ECO:0007669"/>
    <property type="project" value="UniProtKB-KW"/>
</dbReference>
<dbReference type="GO" id="GO:0004853">
    <property type="term" value="F:uroporphyrinogen decarboxylase activity"/>
    <property type="evidence" value="ECO:0007669"/>
    <property type="project" value="InterPro"/>
</dbReference>
<evidence type="ECO:0000313" key="3">
    <source>
        <dbReference type="Proteomes" id="UP000050326"/>
    </source>
</evidence>
<dbReference type="EMBL" id="LKET01000014">
    <property type="protein sequence ID" value="KPU46203.1"/>
    <property type="molecule type" value="Genomic_DNA"/>
</dbReference>
<dbReference type="STRING" id="36849.OXPF_03130"/>
<name>A0A0P8X5R1_9CLOT</name>
<dbReference type="GO" id="GO:0006779">
    <property type="term" value="P:porphyrin-containing compound biosynthetic process"/>
    <property type="evidence" value="ECO:0007669"/>
    <property type="project" value="InterPro"/>
</dbReference>
<proteinExistence type="predicted"/>
<dbReference type="SUPFAM" id="SSF51726">
    <property type="entry name" value="UROD/MetE-like"/>
    <property type="match status" value="1"/>
</dbReference>
<dbReference type="Proteomes" id="UP000050326">
    <property type="component" value="Unassembled WGS sequence"/>
</dbReference>
<keyword evidence="2" id="KW-0489">Methyltransferase</keyword>
<sequence length="337" mass="38442">MLTEKENYLKILNGEIPEWIPQYNYGVLSKKVDSPINMAVRPGFLNEHRKPDGGTDIWGVRWVPTYETGNMMLPAPGEFILTDIRKWRDVIKAPDISNIDWEAMAKKDLELLNIDRSKTAIHFGTHFGYFQTVMSFMGFNEGLCAMYEEPEEVKELMNYLADFYLTIAEKLIDLYKPDIVSLTDDTASELQPFFSREMYVDMLLPLYDKHAKFGRDRGLPITMHNCGRCEDVMEDLFNIGVRGWDPAQTINDLVGIKKKFNNKLVIMGGWDGRGRLLAPDVTDEEIYESARKSINTYGPGGGYVFAGQFTGPVDDPVTIRKNAVLLDAVYELGHSFY</sequence>